<organism evidence="2 3">
    <name type="scientific">Sinorhizobium kostiense</name>
    <dbReference type="NCBI Taxonomy" id="76747"/>
    <lineage>
        <taxon>Bacteria</taxon>
        <taxon>Pseudomonadati</taxon>
        <taxon>Pseudomonadota</taxon>
        <taxon>Alphaproteobacteria</taxon>
        <taxon>Hyphomicrobiales</taxon>
        <taxon>Rhizobiaceae</taxon>
        <taxon>Sinorhizobium/Ensifer group</taxon>
        <taxon>Sinorhizobium</taxon>
    </lineage>
</organism>
<accession>A0ABS4QVP8</accession>
<proteinExistence type="predicted"/>
<gene>
    <name evidence="2" type="ORF">J2Z31_001204</name>
</gene>
<protein>
    <submittedName>
        <fullName evidence="2">Uncharacterized protein</fullName>
    </submittedName>
</protein>
<dbReference type="RefSeq" id="WP_209600920.1">
    <property type="nucleotide sequence ID" value="NZ_JAGILA010000001.1"/>
</dbReference>
<dbReference type="Proteomes" id="UP000730739">
    <property type="component" value="Unassembled WGS sequence"/>
</dbReference>
<evidence type="ECO:0000313" key="3">
    <source>
        <dbReference type="Proteomes" id="UP000730739"/>
    </source>
</evidence>
<feature type="region of interest" description="Disordered" evidence="1">
    <location>
        <begin position="66"/>
        <end position="125"/>
    </location>
</feature>
<reference evidence="2 3" key="1">
    <citation type="submission" date="2021-03" db="EMBL/GenBank/DDBJ databases">
        <title>Genomic Encyclopedia of Type Strains, Phase IV (KMG-IV): sequencing the most valuable type-strain genomes for metagenomic binning, comparative biology and taxonomic classification.</title>
        <authorList>
            <person name="Goeker M."/>
        </authorList>
    </citation>
    <scope>NUCLEOTIDE SEQUENCE [LARGE SCALE GENOMIC DNA]</scope>
    <source>
        <strain evidence="2 3">DSM 13372</strain>
    </source>
</reference>
<evidence type="ECO:0000313" key="2">
    <source>
        <dbReference type="EMBL" id="MBP2234714.1"/>
    </source>
</evidence>
<keyword evidence="3" id="KW-1185">Reference proteome</keyword>
<comment type="caution">
    <text evidence="2">The sequence shown here is derived from an EMBL/GenBank/DDBJ whole genome shotgun (WGS) entry which is preliminary data.</text>
</comment>
<dbReference type="EMBL" id="JAGILA010000001">
    <property type="protein sequence ID" value="MBP2234714.1"/>
    <property type="molecule type" value="Genomic_DNA"/>
</dbReference>
<evidence type="ECO:0000256" key="1">
    <source>
        <dbReference type="SAM" id="MobiDB-lite"/>
    </source>
</evidence>
<sequence length="125" mass="13614">MHLIGVQVIPEQGGKAGFTVEFVGERGEIVSVSMRNDAARSLNRLNAIEQAKAIFSELANTDIETIENGGTTVGEPKMRHSARTTKDADEMESQLDEGLEDSFPASDPVSITVSTVPTDRVRRRK</sequence>
<name>A0ABS4QVP8_9HYPH</name>
<feature type="compositionally biased region" description="Acidic residues" evidence="1">
    <location>
        <begin position="89"/>
        <end position="100"/>
    </location>
</feature>